<dbReference type="EMBL" id="JAGGLB010000002">
    <property type="protein sequence ID" value="MBP1989108.1"/>
    <property type="molecule type" value="Genomic_DNA"/>
</dbReference>
<accession>A0ABS4ING1</accession>
<proteinExistence type="predicted"/>
<name>A0ABS4ING1_9BACL</name>
<gene>
    <name evidence="1" type="ORF">J2Z66_000703</name>
</gene>
<sequence length="33" mass="3902">MRKTLAGCPFKLGVRVTRAIVAEKREWLWAEER</sequence>
<dbReference type="Proteomes" id="UP001519287">
    <property type="component" value="Unassembled WGS sequence"/>
</dbReference>
<keyword evidence="2" id="KW-1185">Reference proteome</keyword>
<protein>
    <submittedName>
        <fullName evidence="1">Uncharacterized protein</fullName>
    </submittedName>
</protein>
<evidence type="ECO:0000313" key="1">
    <source>
        <dbReference type="EMBL" id="MBP1989108.1"/>
    </source>
</evidence>
<comment type="caution">
    <text evidence="1">The sequence shown here is derived from an EMBL/GenBank/DDBJ whole genome shotgun (WGS) entry which is preliminary data.</text>
</comment>
<organism evidence="1 2">
    <name type="scientific">Paenibacillus eucommiae</name>
    <dbReference type="NCBI Taxonomy" id="1355755"/>
    <lineage>
        <taxon>Bacteria</taxon>
        <taxon>Bacillati</taxon>
        <taxon>Bacillota</taxon>
        <taxon>Bacilli</taxon>
        <taxon>Bacillales</taxon>
        <taxon>Paenibacillaceae</taxon>
        <taxon>Paenibacillus</taxon>
    </lineage>
</organism>
<evidence type="ECO:0000313" key="2">
    <source>
        <dbReference type="Proteomes" id="UP001519287"/>
    </source>
</evidence>
<reference evidence="1 2" key="1">
    <citation type="submission" date="2021-03" db="EMBL/GenBank/DDBJ databases">
        <title>Genomic Encyclopedia of Type Strains, Phase IV (KMG-IV): sequencing the most valuable type-strain genomes for metagenomic binning, comparative biology and taxonomic classification.</title>
        <authorList>
            <person name="Goeker M."/>
        </authorList>
    </citation>
    <scope>NUCLEOTIDE SEQUENCE [LARGE SCALE GENOMIC DNA]</scope>
    <source>
        <strain evidence="1 2">DSM 26048</strain>
    </source>
</reference>